<feature type="transmembrane region" description="Helical" evidence="1">
    <location>
        <begin position="20"/>
        <end position="44"/>
    </location>
</feature>
<protein>
    <submittedName>
        <fullName evidence="2">Uncharacterized protein</fullName>
    </submittedName>
</protein>
<evidence type="ECO:0000313" key="3">
    <source>
        <dbReference type="Proteomes" id="UP000494365"/>
    </source>
</evidence>
<organism evidence="2 3">
    <name type="scientific">Paraburkholderia ultramafica</name>
    <dbReference type="NCBI Taxonomy" id="1544867"/>
    <lineage>
        <taxon>Bacteria</taxon>
        <taxon>Pseudomonadati</taxon>
        <taxon>Pseudomonadota</taxon>
        <taxon>Betaproteobacteria</taxon>
        <taxon>Burkholderiales</taxon>
        <taxon>Burkholderiaceae</taxon>
        <taxon>Paraburkholderia</taxon>
    </lineage>
</organism>
<accession>A0A6S7BF04</accession>
<dbReference type="EMBL" id="CADIKK010000024">
    <property type="protein sequence ID" value="CAB3798231.1"/>
    <property type="molecule type" value="Genomic_DNA"/>
</dbReference>
<evidence type="ECO:0000313" key="2">
    <source>
        <dbReference type="EMBL" id="CAB3798231.1"/>
    </source>
</evidence>
<gene>
    <name evidence="2" type="ORF">LMG28614_04717</name>
</gene>
<keyword evidence="3" id="KW-1185">Reference proteome</keyword>
<keyword evidence="1" id="KW-0472">Membrane</keyword>
<name>A0A6S7BF04_9BURK</name>
<keyword evidence="1" id="KW-1133">Transmembrane helix</keyword>
<dbReference type="Proteomes" id="UP000494365">
    <property type="component" value="Unassembled WGS sequence"/>
</dbReference>
<dbReference type="AlphaFoldDB" id="A0A6S7BF04"/>
<keyword evidence="1" id="KW-0812">Transmembrane</keyword>
<evidence type="ECO:0000256" key="1">
    <source>
        <dbReference type="SAM" id="Phobius"/>
    </source>
</evidence>
<sequence length="65" mass="6300">MGSVVGSLAGGTMLAMGLTMPALFLLVGIPAVLAGGSMMVLGLVRSHDTPVVPASSLTGQQSGTS</sequence>
<reference evidence="2 3" key="1">
    <citation type="submission" date="2020-04" db="EMBL/GenBank/DDBJ databases">
        <authorList>
            <person name="De Canck E."/>
        </authorList>
    </citation>
    <scope>NUCLEOTIDE SEQUENCE [LARGE SCALE GENOMIC DNA]</scope>
    <source>
        <strain evidence="2 3">LMG 28614</strain>
    </source>
</reference>
<proteinExistence type="predicted"/>